<sequence length="110" mass="11663">MKIAAVLLASIIALVPSVMGAASTNIRAIAPAGSLDHNALHQCLNAYRTDNWDGMDCGGRGWFKGTHNYRSPQNCYDACVAGISAAIDSNASDVRCDDQEGGADCWMGYH</sequence>
<dbReference type="EMBL" id="JASBNA010000007">
    <property type="protein sequence ID" value="KAK7690377.1"/>
    <property type="molecule type" value="Genomic_DNA"/>
</dbReference>
<feature type="signal peptide" evidence="1">
    <location>
        <begin position="1"/>
        <end position="20"/>
    </location>
</feature>
<accession>A0AAW0GFD1</accession>
<evidence type="ECO:0000256" key="1">
    <source>
        <dbReference type="SAM" id="SignalP"/>
    </source>
</evidence>
<protein>
    <submittedName>
        <fullName evidence="2">Uncharacterized protein</fullName>
    </submittedName>
</protein>
<dbReference type="Proteomes" id="UP001385951">
    <property type="component" value="Unassembled WGS sequence"/>
</dbReference>
<gene>
    <name evidence="2" type="ORF">QCA50_007035</name>
</gene>
<evidence type="ECO:0000313" key="3">
    <source>
        <dbReference type="Proteomes" id="UP001385951"/>
    </source>
</evidence>
<reference evidence="2 3" key="1">
    <citation type="submission" date="2022-09" db="EMBL/GenBank/DDBJ databases">
        <authorList>
            <person name="Palmer J.M."/>
        </authorList>
    </citation>
    <scope>NUCLEOTIDE SEQUENCE [LARGE SCALE GENOMIC DNA]</scope>
    <source>
        <strain evidence="2 3">DSM 7382</strain>
    </source>
</reference>
<evidence type="ECO:0000313" key="2">
    <source>
        <dbReference type="EMBL" id="KAK7690377.1"/>
    </source>
</evidence>
<proteinExistence type="predicted"/>
<keyword evidence="3" id="KW-1185">Reference proteome</keyword>
<dbReference type="AlphaFoldDB" id="A0AAW0GFD1"/>
<name>A0AAW0GFD1_9APHY</name>
<feature type="chain" id="PRO_5043440940" evidence="1">
    <location>
        <begin position="21"/>
        <end position="110"/>
    </location>
</feature>
<comment type="caution">
    <text evidence="2">The sequence shown here is derived from an EMBL/GenBank/DDBJ whole genome shotgun (WGS) entry which is preliminary data.</text>
</comment>
<keyword evidence="1" id="KW-0732">Signal</keyword>
<organism evidence="2 3">
    <name type="scientific">Cerrena zonata</name>
    <dbReference type="NCBI Taxonomy" id="2478898"/>
    <lineage>
        <taxon>Eukaryota</taxon>
        <taxon>Fungi</taxon>
        <taxon>Dikarya</taxon>
        <taxon>Basidiomycota</taxon>
        <taxon>Agaricomycotina</taxon>
        <taxon>Agaricomycetes</taxon>
        <taxon>Polyporales</taxon>
        <taxon>Cerrenaceae</taxon>
        <taxon>Cerrena</taxon>
    </lineage>
</organism>